<dbReference type="GO" id="GO:0016740">
    <property type="term" value="F:transferase activity"/>
    <property type="evidence" value="ECO:0007669"/>
    <property type="project" value="UniProtKB-UniRule"/>
</dbReference>
<evidence type="ECO:0000256" key="12">
    <source>
        <dbReference type="SAM" id="Phobius"/>
    </source>
</evidence>
<name>A0A6G7VJG3_9RHOB</name>
<dbReference type="RefSeq" id="WP_166188784.1">
    <property type="nucleotide sequence ID" value="NZ_CP049811.1"/>
</dbReference>
<evidence type="ECO:0000256" key="9">
    <source>
        <dbReference type="ARBA" id="ARBA00048540"/>
    </source>
</evidence>
<dbReference type="AlphaFoldDB" id="A0A6G7VJG3"/>
<dbReference type="InterPro" id="IPR024932">
    <property type="entry name" value="ApbE"/>
</dbReference>
<proteinExistence type="inferred from homology"/>
<dbReference type="PIRSF" id="PIRSF006268">
    <property type="entry name" value="ApbE"/>
    <property type="match status" value="1"/>
</dbReference>
<feature type="binding site" evidence="11">
    <location>
        <position position="304"/>
    </location>
    <ligand>
        <name>Mg(2+)</name>
        <dbReference type="ChEBI" id="CHEBI:18420"/>
    </ligand>
</feature>
<evidence type="ECO:0000256" key="3">
    <source>
        <dbReference type="ARBA" id="ARBA00022630"/>
    </source>
</evidence>
<keyword evidence="12" id="KW-1133">Transmembrane helix</keyword>
<keyword evidence="14" id="KW-1185">Reference proteome</keyword>
<feature type="binding site" evidence="11">
    <location>
        <position position="300"/>
    </location>
    <ligand>
        <name>Mg(2+)</name>
        <dbReference type="ChEBI" id="CHEBI:18420"/>
    </ligand>
</feature>
<dbReference type="SUPFAM" id="SSF143631">
    <property type="entry name" value="ApbE-like"/>
    <property type="match status" value="1"/>
</dbReference>
<dbReference type="Gene3D" id="3.10.520.10">
    <property type="entry name" value="ApbE-like domains"/>
    <property type="match status" value="1"/>
</dbReference>
<keyword evidence="12" id="KW-0812">Transmembrane</keyword>
<sequence>MTTPDFPPPVHRQRPSRRQVLTILAGSAAIPLGVAALRMWGPQPVFHYWYGEALGAEASMQLWHSNAGHAKRTLARMVSEVLRLEAVFSLYRPDSEISRLNRDGALADASRDMTNVLERARALADVSGGAFDPSVQPLWTLYENHFRHTADPEGPPPGPLAAARRVVDYRKIDLTGRKVRLASPRMGVTLNGIAQGYVTDVVADLLRNEGFDHVVVELGETRVLGPHPDGRPWRVGLKDSQGGTGRSIDLVDQSSATSGGYGTVFDPAGKNHHIFDPATGLSANSLAEVVVIAPRAMDADALATAIFVAGEDRAPALLALAPAARAMLTRKDGTVVNI</sequence>
<keyword evidence="12" id="KW-0472">Membrane</keyword>
<keyword evidence="4 10" id="KW-0808">Transferase</keyword>
<dbReference type="PANTHER" id="PTHR30040">
    <property type="entry name" value="THIAMINE BIOSYNTHESIS LIPOPROTEIN APBE"/>
    <property type="match status" value="1"/>
</dbReference>
<evidence type="ECO:0000313" key="14">
    <source>
        <dbReference type="Proteomes" id="UP000500791"/>
    </source>
</evidence>
<evidence type="ECO:0000256" key="5">
    <source>
        <dbReference type="ARBA" id="ARBA00022723"/>
    </source>
</evidence>
<evidence type="ECO:0000256" key="6">
    <source>
        <dbReference type="ARBA" id="ARBA00022827"/>
    </source>
</evidence>
<keyword evidence="5 10" id="KW-0479">Metal-binding</keyword>
<organism evidence="13 14">
    <name type="scientific">Pontivivens nitratireducens</name>
    <dbReference type="NCBI Taxonomy" id="2758038"/>
    <lineage>
        <taxon>Bacteria</taxon>
        <taxon>Pseudomonadati</taxon>
        <taxon>Pseudomonadota</taxon>
        <taxon>Alphaproteobacteria</taxon>
        <taxon>Rhodobacterales</taxon>
        <taxon>Paracoccaceae</taxon>
        <taxon>Pontivivens</taxon>
    </lineage>
</organism>
<dbReference type="GO" id="GO:0046872">
    <property type="term" value="F:metal ion binding"/>
    <property type="evidence" value="ECO:0007669"/>
    <property type="project" value="UniProtKB-UniRule"/>
</dbReference>
<keyword evidence="6 10" id="KW-0274">FAD</keyword>
<reference evidence="13 14" key="1">
    <citation type="submission" date="2020-03" db="EMBL/GenBank/DDBJ databases">
        <title>Complete genome sequence of Monaibacterium sp. ALG8 with diverse plasmids.</title>
        <authorList>
            <person name="Sun C."/>
        </authorList>
    </citation>
    <scope>NUCLEOTIDE SEQUENCE [LARGE SCALE GENOMIC DNA]</scope>
    <source>
        <strain evidence="13 14">ALG8</strain>
    </source>
</reference>
<comment type="cofactor">
    <cofactor evidence="11">
        <name>Mg(2+)</name>
        <dbReference type="ChEBI" id="CHEBI:18420"/>
    </cofactor>
    <cofactor evidence="11">
        <name>Mn(2+)</name>
        <dbReference type="ChEBI" id="CHEBI:29035"/>
    </cofactor>
    <text evidence="11">Magnesium. Can also use manganese.</text>
</comment>
<dbReference type="Pfam" id="PF02424">
    <property type="entry name" value="ApbE"/>
    <property type="match status" value="1"/>
</dbReference>
<dbReference type="PANTHER" id="PTHR30040:SF2">
    <property type="entry name" value="FAD:PROTEIN FMN TRANSFERASE"/>
    <property type="match status" value="1"/>
</dbReference>
<evidence type="ECO:0000256" key="7">
    <source>
        <dbReference type="ARBA" id="ARBA00022842"/>
    </source>
</evidence>
<comment type="similarity">
    <text evidence="10">Belongs to the ApbE family.</text>
</comment>
<evidence type="ECO:0000313" key="13">
    <source>
        <dbReference type="EMBL" id="QIK39937.1"/>
    </source>
</evidence>
<protein>
    <recommendedName>
        <fullName evidence="2 10">FAD:protein FMN transferase</fullName>
        <ecNumber evidence="1 10">2.7.1.180</ecNumber>
    </recommendedName>
    <alternativeName>
        <fullName evidence="8 10">Flavin transferase</fullName>
    </alternativeName>
</protein>
<dbReference type="Proteomes" id="UP000500791">
    <property type="component" value="Chromosome"/>
</dbReference>
<evidence type="ECO:0000256" key="4">
    <source>
        <dbReference type="ARBA" id="ARBA00022679"/>
    </source>
</evidence>
<evidence type="ECO:0000256" key="1">
    <source>
        <dbReference type="ARBA" id="ARBA00011955"/>
    </source>
</evidence>
<gene>
    <name evidence="13" type="ORF">G8E03_03680</name>
</gene>
<accession>A0A6G7VJG3</accession>
<dbReference type="EMBL" id="CP049811">
    <property type="protein sequence ID" value="QIK39937.1"/>
    <property type="molecule type" value="Genomic_DNA"/>
</dbReference>
<keyword evidence="7 10" id="KW-0460">Magnesium</keyword>
<evidence type="ECO:0000256" key="11">
    <source>
        <dbReference type="PIRSR" id="PIRSR006268-2"/>
    </source>
</evidence>
<dbReference type="EC" id="2.7.1.180" evidence="1 10"/>
<feature type="binding site" evidence="11">
    <location>
        <position position="192"/>
    </location>
    <ligand>
        <name>Mg(2+)</name>
        <dbReference type="ChEBI" id="CHEBI:18420"/>
    </ligand>
</feature>
<comment type="catalytic activity">
    <reaction evidence="9 10">
        <text>L-threonyl-[protein] + FAD = FMN-L-threonyl-[protein] + AMP + H(+)</text>
        <dbReference type="Rhea" id="RHEA:36847"/>
        <dbReference type="Rhea" id="RHEA-COMP:11060"/>
        <dbReference type="Rhea" id="RHEA-COMP:11061"/>
        <dbReference type="ChEBI" id="CHEBI:15378"/>
        <dbReference type="ChEBI" id="CHEBI:30013"/>
        <dbReference type="ChEBI" id="CHEBI:57692"/>
        <dbReference type="ChEBI" id="CHEBI:74257"/>
        <dbReference type="ChEBI" id="CHEBI:456215"/>
        <dbReference type="EC" id="2.7.1.180"/>
    </reaction>
</comment>
<dbReference type="InterPro" id="IPR003374">
    <property type="entry name" value="ApbE-like_sf"/>
</dbReference>
<evidence type="ECO:0000256" key="10">
    <source>
        <dbReference type="PIRNR" id="PIRNR006268"/>
    </source>
</evidence>
<dbReference type="KEGG" id="mon:G8E03_03680"/>
<evidence type="ECO:0000256" key="8">
    <source>
        <dbReference type="ARBA" id="ARBA00031306"/>
    </source>
</evidence>
<evidence type="ECO:0000256" key="2">
    <source>
        <dbReference type="ARBA" id="ARBA00016337"/>
    </source>
</evidence>
<keyword evidence="3 10" id="KW-0285">Flavoprotein</keyword>
<feature type="transmembrane region" description="Helical" evidence="12">
    <location>
        <begin position="20"/>
        <end position="40"/>
    </location>
</feature>